<keyword evidence="2" id="KW-1003">Cell membrane</keyword>
<feature type="transmembrane region" description="Helical" evidence="6">
    <location>
        <begin position="264"/>
        <end position="280"/>
    </location>
</feature>
<organism evidence="7 8">
    <name type="scientific">Peptoniphilus faecalis</name>
    <dbReference type="NCBI Taxonomy" id="2731255"/>
    <lineage>
        <taxon>Bacteria</taxon>
        <taxon>Bacillati</taxon>
        <taxon>Bacillota</taxon>
        <taxon>Tissierellia</taxon>
        <taxon>Tissierellales</taxon>
        <taxon>Peptoniphilaceae</taxon>
        <taxon>Peptoniphilus</taxon>
    </lineage>
</organism>
<feature type="transmembrane region" description="Helical" evidence="6">
    <location>
        <begin position="149"/>
        <end position="166"/>
    </location>
</feature>
<dbReference type="InterPro" id="IPR051679">
    <property type="entry name" value="DASS-Related_Transporters"/>
</dbReference>
<dbReference type="PANTHER" id="PTHR43652">
    <property type="entry name" value="BASIC AMINO ACID ANTIPORTER YFCC-RELATED"/>
    <property type="match status" value="1"/>
</dbReference>
<sequence length="473" mass="51527">MKKNKKLSLSSIFSNLNPLTLLFVIVVIVSILTHFIPSGEYARVLDEVTGKTVVVADTFKFVEADKASVTTMLLSFDAGIQKAAPIISFLLLIGGSLGVITSTGAIESLLNVLVKKFNNEKKKKIIIAITMFFFLFCSSSFGMGQEMMAFAPFIIILMVSLGFDTITAIGTMILGYAIGYGSGFLNPFNLAVAQDIAGLPYPSGLEFRIILSLILYLVAVRYMINYANKVEKDFSLSISPNIPEEFKSKSKFENINKMSKSHKLVWLIFVSGLAFLIYGATMKGFYLSECATIFLTIGLLSGVVNKYNLNKIFQEFSKGAKDMAVPCLIIGFAMAITTILDSAKILDSIVYYLSLPLKNLPPIISAGGMVIVQTLINFFVNSGSTQAAITMPIISPLAQVLGVNQQVAVLAFQLGDGLSNMLWVTCGTLMIGLGIGEINYINWFKFISKIYLVLLAIGVAAAMFAQYINYGPF</sequence>
<comment type="subcellular location">
    <subcellularLocation>
        <location evidence="1">Cell membrane</location>
        <topology evidence="1">Multi-pass membrane protein</topology>
    </subcellularLocation>
</comment>
<evidence type="ECO:0000256" key="5">
    <source>
        <dbReference type="ARBA" id="ARBA00023136"/>
    </source>
</evidence>
<dbReference type="Proteomes" id="UP000568273">
    <property type="component" value="Unassembled WGS sequence"/>
</dbReference>
<keyword evidence="4 6" id="KW-1133">Transmembrane helix</keyword>
<name>A0A848RIA4_9FIRM</name>
<evidence type="ECO:0000256" key="4">
    <source>
        <dbReference type="ARBA" id="ARBA00022989"/>
    </source>
</evidence>
<comment type="caution">
    <text evidence="7">The sequence shown here is derived from an EMBL/GenBank/DDBJ whole genome shotgun (WGS) entry which is preliminary data.</text>
</comment>
<feature type="transmembrane region" description="Helical" evidence="6">
    <location>
        <begin position="86"/>
        <end position="113"/>
    </location>
</feature>
<evidence type="ECO:0000256" key="1">
    <source>
        <dbReference type="ARBA" id="ARBA00004651"/>
    </source>
</evidence>
<feature type="transmembrane region" description="Helical" evidence="6">
    <location>
        <begin position="125"/>
        <end position="143"/>
    </location>
</feature>
<protein>
    <submittedName>
        <fullName evidence="7">YfcC family protein</fullName>
    </submittedName>
</protein>
<evidence type="ECO:0000256" key="6">
    <source>
        <dbReference type="SAM" id="Phobius"/>
    </source>
</evidence>
<feature type="transmembrane region" description="Helical" evidence="6">
    <location>
        <begin position="286"/>
        <end position="303"/>
    </location>
</feature>
<gene>
    <name evidence="7" type="ORF">HKO22_08250</name>
</gene>
<evidence type="ECO:0000256" key="3">
    <source>
        <dbReference type="ARBA" id="ARBA00022692"/>
    </source>
</evidence>
<dbReference type="EMBL" id="JABDSR010000011">
    <property type="protein sequence ID" value="NMW85725.1"/>
    <property type="molecule type" value="Genomic_DNA"/>
</dbReference>
<dbReference type="AlphaFoldDB" id="A0A848RIA4"/>
<evidence type="ECO:0000313" key="7">
    <source>
        <dbReference type="EMBL" id="NMW85725.1"/>
    </source>
</evidence>
<feature type="transmembrane region" description="Helical" evidence="6">
    <location>
        <begin position="12"/>
        <end position="36"/>
    </location>
</feature>
<dbReference type="Pfam" id="PF03606">
    <property type="entry name" value="DcuC"/>
    <property type="match status" value="1"/>
</dbReference>
<feature type="transmembrane region" description="Helical" evidence="6">
    <location>
        <begin position="360"/>
        <end position="380"/>
    </location>
</feature>
<feature type="transmembrane region" description="Helical" evidence="6">
    <location>
        <begin position="205"/>
        <end position="224"/>
    </location>
</feature>
<feature type="transmembrane region" description="Helical" evidence="6">
    <location>
        <begin position="323"/>
        <end position="340"/>
    </location>
</feature>
<dbReference type="InterPro" id="IPR018385">
    <property type="entry name" value="C4_dicarb_anaerob_car-like"/>
</dbReference>
<evidence type="ECO:0000313" key="8">
    <source>
        <dbReference type="Proteomes" id="UP000568273"/>
    </source>
</evidence>
<feature type="transmembrane region" description="Helical" evidence="6">
    <location>
        <begin position="421"/>
        <end position="443"/>
    </location>
</feature>
<dbReference type="GO" id="GO:0005886">
    <property type="term" value="C:plasma membrane"/>
    <property type="evidence" value="ECO:0007669"/>
    <property type="project" value="UniProtKB-SubCell"/>
</dbReference>
<proteinExistence type="predicted"/>
<accession>A0A848RIA4</accession>
<dbReference type="RefSeq" id="WP_169969960.1">
    <property type="nucleotide sequence ID" value="NZ_JABDSR010000011.1"/>
</dbReference>
<feature type="transmembrane region" description="Helical" evidence="6">
    <location>
        <begin position="173"/>
        <end position="193"/>
    </location>
</feature>
<feature type="transmembrane region" description="Helical" evidence="6">
    <location>
        <begin position="450"/>
        <end position="468"/>
    </location>
</feature>
<reference evidence="7" key="1">
    <citation type="submission" date="2020-04" db="EMBL/GenBank/DDBJ databases">
        <title>Peptoniphilus sp. nov. isolated from swine feces.</title>
        <authorList>
            <person name="Ryu S.W."/>
        </authorList>
    </citation>
    <scope>NUCLEOTIDE SEQUENCE [LARGE SCALE GENOMIC DNA]</scope>
    <source>
        <strain evidence="7">AGMB00490</strain>
    </source>
</reference>
<evidence type="ECO:0000256" key="2">
    <source>
        <dbReference type="ARBA" id="ARBA00022475"/>
    </source>
</evidence>
<keyword evidence="5 6" id="KW-0472">Membrane</keyword>
<keyword evidence="3 6" id="KW-0812">Transmembrane</keyword>
<dbReference type="PANTHER" id="PTHR43652:SF2">
    <property type="entry name" value="BASIC AMINO ACID ANTIPORTER YFCC-RELATED"/>
    <property type="match status" value="1"/>
</dbReference>
<keyword evidence="8" id="KW-1185">Reference proteome</keyword>
<feature type="transmembrane region" description="Helical" evidence="6">
    <location>
        <begin position="392"/>
        <end position="415"/>
    </location>
</feature>